<comment type="pathway">
    <text evidence="15">Amine and polyamine biosynthesis; betaine biosynthesis via choline pathway; betaine from betaine aldehyde: step 1/1.</text>
</comment>
<reference evidence="32" key="3">
    <citation type="submission" date="2025-09" db="UniProtKB">
        <authorList>
            <consortium name="Ensembl"/>
        </authorList>
    </citation>
    <scope>IDENTIFICATION</scope>
</reference>
<evidence type="ECO:0000256" key="20">
    <source>
        <dbReference type="ARBA" id="ARBA00051657"/>
    </source>
</evidence>
<dbReference type="GO" id="GO:0004043">
    <property type="term" value="F:L-aminoadipate-semialdehyde dehydrogenase [NAD(P)+] activity"/>
    <property type="evidence" value="ECO:0007669"/>
    <property type="project" value="UniProtKB-EC"/>
</dbReference>
<dbReference type="Gene3D" id="3.40.605.10">
    <property type="entry name" value="Aldehyde Dehydrogenase, Chain A, domain 1"/>
    <property type="match status" value="2"/>
</dbReference>
<comment type="catalytic activity">
    <reaction evidence="17">
        <text>octanal + NAD(+) + H2O = octanoate + NADH + 2 H(+)</text>
        <dbReference type="Rhea" id="RHEA:44100"/>
        <dbReference type="ChEBI" id="CHEBI:15377"/>
        <dbReference type="ChEBI" id="CHEBI:15378"/>
        <dbReference type="ChEBI" id="CHEBI:17935"/>
        <dbReference type="ChEBI" id="CHEBI:25646"/>
        <dbReference type="ChEBI" id="CHEBI:57540"/>
        <dbReference type="ChEBI" id="CHEBI:57945"/>
    </reaction>
    <physiologicalReaction direction="left-to-right" evidence="17">
        <dbReference type="Rhea" id="RHEA:44101"/>
    </physiologicalReaction>
</comment>
<dbReference type="FunFam" id="3.40.309.10:FF:000018">
    <property type="entry name" value="Alpha-aminoadipic semialdehyde dehydrogenase"/>
    <property type="match status" value="1"/>
</dbReference>
<evidence type="ECO:0000256" key="2">
    <source>
        <dbReference type="ARBA" id="ARBA00004173"/>
    </source>
</evidence>
<dbReference type="EC" id="1.2.1.31" evidence="6"/>
<evidence type="ECO:0000256" key="7">
    <source>
        <dbReference type="ARBA" id="ARBA00022490"/>
    </source>
</evidence>
<dbReference type="InterPro" id="IPR016162">
    <property type="entry name" value="Ald_DH_N"/>
</dbReference>
<evidence type="ECO:0000256" key="3">
    <source>
        <dbReference type="ARBA" id="ARBA00004514"/>
    </source>
</evidence>
<evidence type="ECO:0000259" key="31">
    <source>
        <dbReference type="Pfam" id="PF00171"/>
    </source>
</evidence>
<dbReference type="EC" id="1.2.1.8" evidence="25"/>
<protein>
    <recommendedName>
        <fullName evidence="26">Alpha-aminoadipic semialdehyde dehydrogenase</fullName>
        <ecNumber evidence="14">1.2.1.3</ecNumber>
        <ecNumber evidence="6">1.2.1.31</ecNumber>
        <ecNumber evidence="25">1.2.1.8</ecNumber>
    </recommendedName>
    <alternativeName>
        <fullName evidence="29">Aldehyde dehydrogenase family 7 member A1</fullName>
    </alternativeName>
    <alternativeName>
        <fullName evidence="28">Antiquitin-1</fullName>
    </alternativeName>
    <alternativeName>
        <fullName evidence="27">Betaine aldehyde dehydrogenase</fullName>
    </alternativeName>
    <alternativeName>
        <fullName evidence="30">Delta1-piperideine-6-carboxylate dehydrogenase</fullName>
    </alternativeName>
</protein>
<evidence type="ECO:0000256" key="17">
    <source>
        <dbReference type="ARBA" id="ARBA00050741"/>
    </source>
</evidence>
<organism evidence="32 33">
    <name type="scientific">Erpetoichthys calabaricus</name>
    <name type="common">Rope fish</name>
    <name type="synonym">Calamoichthys calabaricus</name>
    <dbReference type="NCBI Taxonomy" id="27687"/>
    <lineage>
        <taxon>Eukaryota</taxon>
        <taxon>Metazoa</taxon>
        <taxon>Chordata</taxon>
        <taxon>Craniata</taxon>
        <taxon>Vertebrata</taxon>
        <taxon>Euteleostomi</taxon>
        <taxon>Actinopterygii</taxon>
        <taxon>Polypteriformes</taxon>
        <taxon>Polypteridae</taxon>
        <taxon>Erpetoichthys</taxon>
    </lineage>
</organism>
<comment type="catalytic activity">
    <reaction evidence="21">
        <text>betaine aldehyde + NAD(+) + H2O = glycine betaine + NADH + 2 H(+)</text>
        <dbReference type="Rhea" id="RHEA:15305"/>
        <dbReference type="ChEBI" id="CHEBI:15377"/>
        <dbReference type="ChEBI" id="CHEBI:15378"/>
        <dbReference type="ChEBI" id="CHEBI:15710"/>
        <dbReference type="ChEBI" id="CHEBI:17750"/>
        <dbReference type="ChEBI" id="CHEBI:57540"/>
        <dbReference type="ChEBI" id="CHEBI:57945"/>
        <dbReference type="EC" id="1.2.1.8"/>
    </reaction>
    <physiologicalReaction direction="left-to-right" evidence="21">
        <dbReference type="Rhea" id="RHEA:15306"/>
    </physiologicalReaction>
</comment>
<proteinExistence type="inferred from homology"/>
<evidence type="ECO:0000256" key="21">
    <source>
        <dbReference type="ARBA" id="ARBA00052192"/>
    </source>
</evidence>
<evidence type="ECO:0000256" key="24">
    <source>
        <dbReference type="ARBA" id="ARBA00058360"/>
    </source>
</evidence>
<dbReference type="Pfam" id="PF00171">
    <property type="entry name" value="Aldedh"/>
    <property type="match status" value="1"/>
</dbReference>
<dbReference type="GO" id="GO:0005634">
    <property type="term" value="C:nucleus"/>
    <property type="evidence" value="ECO:0007669"/>
    <property type="project" value="UniProtKB-SubCell"/>
</dbReference>
<evidence type="ECO:0000256" key="19">
    <source>
        <dbReference type="ARBA" id="ARBA00051641"/>
    </source>
</evidence>
<evidence type="ECO:0000256" key="1">
    <source>
        <dbReference type="ARBA" id="ARBA00004123"/>
    </source>
</evidence>
<evidence type="ECO:0000256" key="28">
    <source>
        <dbReference type="ARBA" id="ARBA00080350"/>
    </source>
</evidence>
<dbReference type="FunFam" id="3.40.605.10:FF:000015">
    <property type="entry name" value="alpha-aminoadipic semialdehyde dehydrogenase"/>
    <property type="match status" value="1"/>
</dbReference>
<comment type="catalytic activity">
    <reaction evidence="16">
        <text>nonanal + NAD(+) + H2O = nonanoate + NADH + 2 H(+)</text>
        <dbReference type="Rhea" id="RHEA:69759"/>
        <dbReference type="ChEBI" id="CHEBI:15377"/>
        <dbReference type="ChEBI" id="CHEBI:15378"/>
        <dbReference type="ChEBI" id="CHEBI:32361"/>
        <dbReference type="ChEBI" id="CHEBI:57540"/>
        <dbReference type="ChEBI" id="CHEBI:57945"/>
        <dbReference type="ChEBI" id="CHEBI:84268"/>
    </reaction>
    <physiologicalReaction direction="left-to-right" evidence="16">
        <dbReference type="Rhea" id="RHEA:69760"/>
    </physiologicalReaction>
</comment>
<dbReference type="Proteomes" id="UP000694620">
    <property type="component" value="Chromosome 7"/>
</dbReference>
<gene>
    <name evidence="32" type="primary">ALDH7A1</name>
    <name evidence="32" type="synonym">aldh7a1</name>
</gene>
<comment type="catalytic activity">
    <reaction evidence="18">
        <text>(E)-4-hydroxynon-2-enal + NAD(+) + H2O = (E)-4-hydroxynon-2-enoate + NADH + 2 H(+)</text>
        <dbReference type="Rhea" id="RHEA:67248"/>
        <dbReference type="ChEBI" id="CHEBI:15377"/>
        <dbReference type="ChEBI" id="CHEBI:15378"/>
        <dbReference type="ChEBI" id="CHEBI:57540"/>
        <dbReference type="ChEBI" id="CHEBI:57945"/>
        <dbReference type="ChEBI" id="CHEBI:58968"/>
        <dbReference type="ChEBI" id="CHEBI:142920"/>
    </reaction>
    <physiologicalReaction direction="left-to-right" evidence="18">
        <dbReference type="Rhea" id="RHEA:67249"/>
    </physiologicalReaction>
</comment>
<evidence type="ECO:0000256" key="25">
    <source>
        <dbReference type="ARBA" id="ARBA00066671"/>
    </source>
</evidence>
<dbReference type="PANTHER" id="PTHR43521">
    <property type="entry name" value="ALPHA-AMINOADIPIC SEMIALDEHYDE DEHYDROGENASE"/>
    <property type="match status" value="1"/>
</dbReference>
<dbReference type="AlphaFoldDB" id="A0A8C4RSU3"/>
<comment type="subunit">
    <text evidence="5">Homotetramer.</text>
</comment>
<evidence type="ECO:0000313" key="32">
    <source>
        <dbReference type="Ensembl" id="ENSECRP00000007120.1"/>
    </source>
</evidence>
<keyword evidence="9" id="KW-0007">Acetylation</keyword>
<dbReference type="InterPro" id="IPR015590">
    <property type="entry name" value="Aldehyde_DH_dom"/>
</dbReference>
<dbReference type="InterPro" id="IPR016163">
    <property type="entry name" value="Ald_DH_C"/>
</dbReference>
<feature type="domain" description="Aldehyde dehydrogenase" evidence="31">
    <location>
        <begin position="65"/>
        <end position="506"/>
    </location>
</feature>
<comment type="catalytic activity">
    <reaction evidence="23">
        <text>(E)-non-2-enal + NAD(+) + H2O = (E)-non-2-enoate + NADH + 2 H(+)</text>
        <dbReference type="Rhea" id="RHEA:69767"/>
        <dbReference type="ChEBI" id="CHEBI:15377"/>
        <dbReference type="ChEBI" id="CHEBI:15378"/>
        <dbReference type="ChEBI" id="CHEBI:57540"/>
        <dbReference type="ChEBI" id="CHEBI:57945"/>
        <dbReference type="ChEBI" id="CHEBI:142592"/>
        <dbReference type="ChEBI" id="CHEBI:143908"/>
    </reaction>
    <physiologicalReaction direction="left-to-right" evidence="23">
        <dbReference type="Rhea" id="RHEA:69768"/>
    </physiologicalReaction>
</comment>
<evidence type="ECO:0000256" key="12">
    <source>
        <dbReference type="ARBA" id="ARBA00023128"/>
    </source>
</evidence>
<name>A0A8C4RSU3_ERPCA</name>
<reference evidence="32" key="1">
    <citation type="submission" date="2021-06" db="EMBL/GenBank/DDBJ databases">
        <authorList>
            <consortium name="Wellcome Sanger Institute Data Sharing"/>
        </authorList>
    </citation>
    <scope>NUCLEOTIDE SEQUENCE [LARGE SCALE GENOMIC DNA]</scope>
</reference>
<reference evidence="32" key="2">
    <citation type="submission" date="2025-08" db="UniProtKB">
        <authorList>
            <consortium name="Ensembl"/>
        </authorList>
    </citation>
    <scope>IDENTIFICATION</scope>
</reference>
<comment type="catalytic activity">
    <reaction evidence="19">
        <text>an aldehyde + NAD(+) + H2O = a carboxylate + NADH + 2 H(+)</text>
        <dbReference type="Rhea" id="RHEA:16185"/>
        <dbReference type="ChEBI" id="CHEBI:15377"/>
        <dbReference type="ChEBI" id="CHEBI:15378"/>
        <dbReference type="ChEBI" id="CHEBI:17478"/>
        <dbReference type="ChEBI" id="CHEBI:29067"/>
        <dbReference type="ChEBI" id="CHEBI:57540"/>
        <dbReference type="ChEBI" id="CHEBI:57945"/>
        <dbReference type="EC" id="1.2.1.3"/>
    </reaction>
    <physiologicalReaction direction="left-to-right" evidence="19">
        <dbReference type="Rhea" id="RHEA:16186"/>
    </physiologicalReaction>
</comment>
<evidence type="ECO:0000256" key="4">
    <source>
        <dbReference type="ARBA" id="ARBA00009986"/>
    </source>
</evidence>
<evidence type="ECO:0000256" key="30">
    <source>
        <dbReference type="ARBA" id="ARBA00081730"/>
    </source>
</evidence>
<comment type="catalytic activity">
    <reaction evidence="20">
        <text>(S)-2-amino-6-oxohexanoate + NAD(+) + H2O = L-2-aminoadipate + NADH + 2 H(+)</text>
        <dbReference type="Rhea" id="RHEA:12308"/>
        <dbReference type="ChEBI" id="CHEBI:15377"/>
        <dbReference type="ChEBI" id="CHEBI:15378"/>
        <dbReference type="ChEBI" id="CHEBI:57540"/>
        <dbReference type="ChEBI" id="CHEBI:57945"/>
        <dbReference type="ChEBI" id="CHEBI:58321"/>
        <dbReference type="ChEBI" id="CHEBI:58672"/>
        <dbReference type="EC" id="1.2.1.31"/>
    </reaction>
    <physiologicalReaction direction="left-to-right" evidence="20">
        <dbReference type="Rhea" id="RHEA:12309"/>
    </physiologicalReaction>
</comment>
<dbReference type="SUPFAM" id="SSF53720">
    <property type="entry name" value="ALDH-like"/>
    <property type="match status" value="1"/>
</dbReference>
<dbReference type="InterPro" id="IPR016161">
    <property type="entry name" value="Ald_DH/histidinol_DH"/>
</dbReference>
<evidence type="ECO:0000313" key="33">
    <source>
        <dbReference type="Proteomes" id="UP000694620"/>
    </source>
</evidence>
<dbReference type="PANTHER" id="PTHR43521:SF1">
    <property type="entry name" value="ALPHA-AMINOADIPIC SEMIALDEHYDE DEHYDROGENASE"/>
    <property type="match status" value="1"/>
</dbReference>
<dbReference type="GO" id="GO:0005829">
    <property type="term" value="C:cytosol"/>
    <property type="evidence" value="ECO:0007669"/>
    <property type="project" value="UniProtKB-SubCell"/>
</dbReference>
<keyword evidence="33" id="KW-1185">Reference proteome</keyword>
<evidence type="ECO:0000256" key="13">
    <source>
        <dbReference type="ARBA" id="ARBA00023242"/>
    </source>
</evidence>
<evidence type="ECO:0000256" key="11">
    <source>
        <dbReference type="ARBA" id="ARBA00023027"/>
    </source>
</evidence>
<keyword evidence="12" id="KW-0496">Mitochondrion</keyword>
<dbReference type="Ensembl" id="ENSECRT00000007234.1">
    <property type="protein sequence ID" value="ENSECRP00000007120.1"/>
    <property type="gene ID" value="ENSECRG00000004725.1"/>
</dbReference>
<evidence type="ECO:0000256" key="15">
    <source>
        <dbReference type="ARBA" id="ARBA00037921"/>
    </source>
</evidence>
<evidence type="ECO:0000256" key="8">
    <source>
        <dbReference type="ARBA" id="ARBA00022946"/>
    </source>
</evidence>
<dbReference type="Gene3D" id="3.40.309.10">
    <property type="entry name" value="Aldehyde Dehydrogenase, Chain A, domain 2"/>
    <property type="match status" value="1"/>
</dbReference>
<comment type="similarity">
    <text evidence="4">Belongs to the aldehyde dehydrogenase family.</text>
</comment>
<dbReference type="CDD" id="cd07130">
    <property type="entry name" value="ALDH_F7_AASADH"/>
    <property type="match status" value="1"/>
</dbReference>
<evidence type="ECO:0000256" key="18">
    <source>
        <dbReference type="ARBA" id="ARBA00050931"/>
    </source>
</evidence>
<keyword evidence="13" id="KW-0539">Nucleus</keyword>
<evidence type="ECO:0000256" key="27">
    <source>
        <dbReference type="ARBA" id="ARBA00077960"/>
    </source>
</evidence>
<comment type="catalytic activity">
    <reaction evidence="22">
        <text>hexanal + NAD(+) + H2O = hexanoate + NADH + 2 H(+)</text>
        <dbReference type="Rhea" id="RHEA:67276"/>
        <dbReference type="ChEBI" id="CHEBI:15377"/>
        <dbReference type="ChEBI" id="CHEBI:15378"/>
        <dbReference type="ChEBI" id="CHEBI:17120"/>
        <dbReference type="ChEBI" id="CHEBI:57540"/>
        <dbReference type="ChEBI" id="CHEBI:57945"/>
        <dbReference type="ChEBI" id="CHEBI:88528"/>
    </reaction>
    <physiologicalReaction direction="left-to-right" evidence="22">
        <dbReference type="Rhea" id="RHEA:67277"/>
    </physiologicalReaction>
</comment>
<evidence type="ECO:0000256" key="14">
    <source>
        <dbReference type="ARBA" id="ARBA00024226"/>
    </source>
</evidence>
<keyword evidence="7" id="KW-0963">Cytoplasm</keyword>
<evidence type="ECO:0000256" key="9">
    <source>
        <dbReference type="ARBA" id="ARBA00022990"/>
    </source>
</evidence>
<evidence type="ECO:0000256" key="6">
    <source>
        <dbReference type="ARBA" id="ARBA00013073"/>
    </source>
</evidence>
<comment type="function">
    <text evidence="24">Multifunctional enzyme mediating important protective effects. Metabolizes betaine aldehyde to betaine, an important cellular osmolyte and methyl donor. Protects cells from oxidative stress by metabolizing a number of lipid peroxidation-derived aldehydes. Involved in lysine catabolism.</text>
</comment>
<keyword evidence="8" id="KW-0809">Transit peptide</keyword>
<dbReference type="GO" id="GO:0005739">
    <property type="term" value="C:mitochondrion"/>
    <property type="evidence" value="ECO:0007669"/>
    <property type="project" value="UniProtKB-SubCell"/>
</dbReference>
<evidence type="ECO:0000256" key="22">
    <source>
        <dbReference type="ARBA" id="ARBA00052203"/>
    </source>
</evidence>
<evidence type="ECO:0000256" key="5">
    <source>
        <dbReference type="ARBA" id="ARBA00011881"/>
    </source>
</evidence>
<accession>A0A8C4RSU3</accession>
<dbReference type="EC" id="1.2.1.3" evidence="14"/>
<comment type="subcellular location">
    <subcellularLocation>
        <location evidence="3">Cytoplasm</location>
        <location evidence="3">Cytosol</location>
    </subcellularLocation>
    <subcellularLocation>
        <location evidence="2">Mitochondrion</location>
    </subcellularLocation>
    <subcellularLocation>
        <location evidence="1">Nucleus</location>
    </subcellularLocation>
</comment>
<dbReference type="GeneTree" id="ENSGT00940000154938"/>
<evidence type="ECO:0000256" key="10">
    <source>
        <dbReference type="ARBA" id="ARBA00023002"/>
    </source>
</evidence>
<evidence type="ECO:0000256" key="26">
    <source>
        <dbReference type="ARBA" id="ARBA00070398"/>
    </source>
</evidence>
<dbReference type="GO" id="GO:0008802">
    <property type="term" value="F:betaine-aldehyde dehydrogenase (NAD+) activity"/>
    <property type="evidence" value="ECO:0007669"/>
    <property type="project" value="UniProtKB-EC"/>
</dbReference>
<evidence type="ECO:0000256" key="16">
    <source>
        <dbReference type="ARBA" id="ARBA00050551"/>
    </source>
</evidence>
<keyword evidence="11" id="KW-0520">NAD</keyword>
<evidence type="ECO:0000256" key="23">
    <source>
        <dbReference type="ARBA" id="ARBA00052892"/>
    </source>
</evidence>
<keyword evidence="10" id="KW-0560">Oxidoreductase</keyword>
<evidence type="ECO:0000256" key="29">
    <source>
        <dbReference type="ARBA" id="ARBA00081296"/>
    </source>
</evidence>
<dbReference type="InterPro" id="IPR044638">
    <property type="entry name" value="ALDH7A1-like"/>
</dbReference>
<sequence length="526" mass="57466">MYCALFLNSFRHFVLKKKVFAYSFKHSTAMSTLLINQPKYSWLKELGLKEENDGVYNGTWSGRGEVITTYCPANNEPIARVRQGSLQDYEETVQKAKEAWKIWADIPAPKRGEIVRQIGDALRKKLKVLGSLVSLEMGKIFVEGVGEVQEYIDICDYAVGLSRMIGGPVLPSERPGHALIEQWNPVGLVGIITAFNFPVAVYGWNNAIALICGNVCLWKGAPTTPLTSIAVTKIVADVLEENKLPGAICSMTCGGADIGTALAKDERVDLVSFTGSTSVGKQVALMVQERFVFEDADLSLVIPSALFAAVGTAGQRCTTTRRLILHESIHDEVVEKLAKAYKQVRIGDPWDPNTLYGPLHTKQAVEMYKAAVNQAKQQGGTVVCGGKVMDRPGNYVEPTIITGLSHNAPIVHTETFAPILYVLKFKSECEAFAWNNEVKQGLSSSIFTKDMGRVFRWLGPKGSDCGIVNVNIPTSGAEIGGAFGGEKHTGGGRESGSDSWKLYMRRSTCTINYSKDLPLAQGIKFE</sequence>